<organism evidence="1 2">
    <name type="scientific">Pistacia integerrima</name>
    <dbReference type="NCBI Taxonomy" id="434235"/>
    <lineage>
        <taxon>Eukaryota</taxon>
        <taxon>Viridiplantae</taxon>
        <taxon>Streptophyta</taxon>
        <taxon>Embryophyta</taxon>
        <taxon>Tracheophyta</taxon>
        <taxon>Spermatophyta</taxon>
        <taxon>Magnoliopsida</taxon>
        <taxon>eudicotyledons</taxon>
        <taxon>Gunneridae</taxon>
        <taxon>Pentapetalae</taxon>
        <taxon>rosids</taxon>
        <taxon>malvids</taxon>
        <taxon>Sapindales</taxon>
        <taxon>Anacardiaceae</taxon>
        <taxon>Pistacia</taxon>
    </lineage>
</organism>
<dbReference type="Proteomes" id="UP001163603">
    <property type="component" value="Chromosome 1"/>
</dbReference>
<gene>
    <name evidence="1" type="ORF">Pint_01606</name>
</gene>
<dbReference type="EMBL" id="CM047736">
    <property type="protein sequence ID" value="KAJ0053344.1"/>
    <property type="molecule type" value="Genomic_DNA"/>
</dbReference>
<comment type="caution">
    <text evidence="1">The sequence shown here is derived from an EMBL/GenBank/DDBJ whole genome shotgun (WGS) entry which is preliminary data.</text>
</comment>
<protein>
    <submittedName>
        <fullName evidence="1">Uncharacterized protein</fullName>
    </submittedName>
</protein>
<proteinExistence type="predicted"/>
<evidence type="ECO:0000313" key="2">
    <source>
        <dbReference type="Proteomes" id="UP001163603"/>
    </source>
</evidence>
<evidence type="ECO:0000313" key="1">
    <source>
        <dbReference type="EMBL" id="KAJ0053344.1"/>
    </source>
</evidence>
<name>A0ACC0ZNC3_9ROSI</name>
<reference evidence="2" key="1">
    <citation type="journal article" date="2023" name="G3 (Bethesda)">
        <title>Genome assembly and association tests identify interacting loci associated with vigor, precocity, and sex in interspecific pistachio rootstocks.</title>
        <authorList>
            <person name="Palmer W."/>
            <person name="Jacygrad E."/>
            <person name="Sagayaradj S."/>
            <person name="Cavanaugh K."/>
            <person name="Han R."/>
            <person name="Bertier L."/>
            <person name="Beede B."/>
            <person name="Kafkas S."/>
            <person name="Golino D."/>
            <person name="Preece J."/>
            <person name="Michelmore R."/>
        </authorList>
    </citation>
    <scope>NUCLEOTIDE SEQUENCE [LARGE SCALE GENOMIC DNA]</scope>
</reference>
<keyword evidence="2" id="KW-1185">Reference proteome</keyword>
<accession>A0ACC0ZNC3</accession>
<sequence>MCTSNMLKRDSNAFDGNGGQKIFDAFKVDGKFLLEYCSIRVIAACRWKAQEDGIMFIA</sequence>